<reference evidence="5 6" key="1">
    <citation type="submission" date="2017-10" db="EMBL/GenBank/DDBJ databases">
        <title>Bacillus sp. nov., a halophilic bacterium isolated from a Keqin Lake.</title>
        <authorList>
            <person name="Wang H."/>
        </authorList>
    </citation>
    <scope>NUCLEOTIDE SEQUENCE [LARGE SCALE GENOMIC DNA]</scope>
    <source>
        <strain evidence="5 6">KQ-12</strain>
    </source>
</reference>
<keyword evidence="6" id="KW-1185">Reference proteome</keyword>
<feature type="DNA-binding region" description="H-T-H motif" evidence="3">
    <location>
        <begin position="45"/>
        <end position="64"/>
    </location>
</feature>
<sequence length="210" mass="24206">MTDSQSLTFYIIYLEVTMKNESTKHEKIVQAAVEVIRDKGFEKTSVSQIVKHAGVAQGTFYLYFQSKNELVPAIAETILKEQLTRMKETYSTKPLILEELLQSLVDVSYDLTKEYKKLITFIYSGMAFYHSFETWDNIYKPYYEWLEVQFKELRSKSLLTDKGSIPYLANFTVGLVEHGAESFYLSHASAGDPNRSKKELVEFLTKALSN</sequence>
<keyword evidence="1" id="KW-0678">Repressor</keyword>
<dbReference type="InterPro" id="IPR001647">
    <property type="entry name" value="HTH_TetR"/>
</dbReference>
<dbReference type="PANTHER" id="PTHR43479:SF11">
    <property type="entry name" value="ACREF_ENVCD OPERON REPRESSOR-RELATED"/>
    <property type="match status" value="1"/>
</dbReference>
<comment type="caution">
    <text evidence="5">The sequence shown here is derived from an EMBL/GenBank/DDBJ whole genome shotgun (WGS) entry which is preliminary data.</text>
</comment>
<gene>
    <name evidence="5" type="ORF">CR194_15290</name>
</gene>
<dbReference type="AlphaFoldDB" id="A0A323TDB0"/>
<dbReference type="Gene3D" id="1.10.357.10">
    <property type="entry name" value="Tetracycline Repressor, domain 2"/>
    <property type="match status" value="1"/>
</dbReference>
<keyword evidence="2 3" id="KW-0238">DNA-binding</keyword>
<proteinExistence type="predicted"/>
<dbReference type="PROSITE" id="PS01081">
    <property type="entry name" value="HTH_TETR_1"/>
    <property type="match status" value="1"/>
</dbReference>
<dbReference type="Pfam" id="PF00440">
    <property type="entry name" value="TetR_N"/>
    <property type="match status" value="1"/>
</dbReference>
<evidence type="ECO:0000313" key="6">
    <source>
        <dbReference type="Proteomes" id="UP000248214"/>
    </source>
</evidence>
<feature type="domain" description="HTH tetR-type" evidence="4">
    <location>
        <begin position="22"/>
        <end position="82"/>
    </location>
</feature>
<dbReference type="InterPro" id="IPR023772">
    <property type="entry name" value="DNA-bd_HTH_TetR-type_CS"/>
</dbReference>
<dbReference type="PROSITE" id="PS50977">
    <property type="entry name" value="HTH_TETR_2"/>
    <property type="match status" value="1"/>
</dbReference>
<dbReference type="InterPro" id="IPR050624">
    <property type="entry name" value="HTH-type_Tx_Regulator"/>
</dbReference>
<organism evidence="5 6">
    <name type="scientific">Salipaludibacillus keqinensis</name>
    <dbReference type="NCBI Taxonomy" id="2045207"/>
    <lineage>
        <taxon>Bacteria</taxon>
        <taxon>Bacillati</taxon>
        <taxon>Bacillota</taxon>
        <taxon>Bacilli</taxon>
        <taxon>Bacillales</taxon>
        <taxon>Bacillaceae</taxon>
    </lineage>
</organism>
<dbReference type="Proteomes" id="UP000248214">
    <property type="component" value="Unassembled WGS sequence"/>
</dbReference>
<name>A0A323TDB0_9BACI</name>
<evidence type="ECO:0000256" key="2">
    <source>
        <dbReference type="ARBA" id="ARBA00023125"/>
    </source>
</evidence>
<evidence type="ECO:0000256" key="3">
    <source>
        <dbReference type="PROSITE-ProRule" id="PRU00335"/>
    </source>
</evidence>
<accession>A0A323TDB0</accession>
<dbReference type="PANTHER" id="PTHR43479">
    <property type="entry name" value="ACREF/ENVCD OPERON REPRESSOR-RELATED"/>
    <property type="match status" value="1"/>
</dbReference>
<dbReference type="PRINTS" id="PR00455">
    <property type="entry name" value="HTHTETR"/>
</dbReference>
<dbReference type="Pfam" id="PF17934">
    <property type="entry name" value="TetR_C_26"/>
    <property type="match status" value="1"/>
</dbReference>
<evidence type="ECO:0000256" key="1">
    <source>
        <dbReference type="ARBA" id="ARBA00022491"/>
    </source>
</evidence>
<dbReference type="EMBL" id="PDOD01000004">
    <property type="protein sequence ID" value="PYZ92204.1"/>
    <property type="molecule type" value="Genomic_DNA"/>
</dbReference>
<dbReference type="GO" id="GO:0003677">
    <property type="term" value="F:DNA binding"/>
    <property type="evidence" value="ECO:0007669"/>
    <property type="project" value="UniProtKB-UniRule"/>
</dbReference>
<dbReference type="InterPro" id="IPR009057">
    <property type="entry name" value="Homeodomain-like_sf"/>
</dbReference>
<dbReference type="InterPro" id="IPR041603">
    <property type="entry name" value="YvdT_C"/>
</dbReference>
<protein>
    <submittedName>
        <fullName evidence="5">TetR family transcriptional regulator</fullName>
    </submittedName>
</protein>
<dbReference type="SUPFAM" id="SSF46689">
    <property type="entry name" value="Homeodomain-like"/>
    <property type="match status" value="1"/>
</dbReference>
<evidence type="ECO:0000313" key="5">
    <source>
        <dbReference type="EMBL" id="PYZ92204.1"/>
    </source>
</evidence>
<evidence type="ECO:0000259" key="4">
    <source>
        <dbReference type="PROSITE" id="PS50977"/>
    </source>
</evidence>